<dbReference type="EMBL" id="JAWDGP010002576">
    <property type="protein sequence ID" value="KAK3781860.1"/>
    <property type="molecule type" value="Genomic_DNA"/>
</dbReference>
<dbReference type="AlphaFoldDB" id="A0AAE1DTL3"/>
<proteinExistence type="predicted"/>
<organism evidence="1 2">
    <name type="scientific">Elysia crispata</name>
    <name type="common">lettuce slug</name>
    <dbReference type="NCBI Taxonomy" id="231223"/>
    <lineage>
        <taxon>Eukaryota</taxon>
        <taxon>Metazoa</taxon>
        <taxon>Spiralia</taxon>
        <taxon>Lophotrochozoa</taxon>
        <taxon>Mollusca</taxon>
        <taxon>Gastropoda</taxon>
        <taxon>Heterobranchia</taxon>
        <taxon>Euthyneura</taxon>
        <taxon>Panpulmonata</taxon>
        <taxon>Sacoglossa</taxon>
        <taxon>Placobranchoidea</taxon>
        <taxon>Plakobranchidae</taxon>
        <taxon>Elysia</taxon>
    </lineage>
</organism>
<protein>
    <submittedName>
        <fullName evidence="1">Uncharacterized protein</fullName>
    </submittedName>
</protein>
<evidence type="ECO:0000313" key="2">
    <source>
        <dbReference type="Proteomes" id="UP001283361"/>
    </source>
</evidence>
<sequence>MMCSGFILNSDSETARRLDGASSWIPSPSPPSLIVVVIFIRDYWIDVHCWHFTGFCTEREYYKKIFISKDEAASLTRLGCCFQKLGLRPSKQCNTSHLDTPRAHILPSSPSILWRPPPPQLSSYLPDQSEFFPHRHGSAPISRIRASSSLTATAQLLSPGSERVLPSPPRLSSYLPDQSEFFPHRHGAKIPPCRANSYSRRHNPPDYGSTHTSLRSLHHLITVTTKEQRGLPLPGLRGAGPGERQAGGFTDCAYMHVTGDSSSSLHCLTSRAICDNSSSLRYLLMSHKSRRGTSDSMPGERLNGVGYYCETTAGTRKEFNPDINITEISSLQLTSTFDASPPSSLG</sequence>
<dbReference type="Proteomes" id="UP001283361">
    <property type="component" value="Unassembled WGS sequence"/>
</dbReference>
<comment type="caution">
    <text evidence="1">The sequence shown here is derived from an EMBL/GenBank/DDBJ whole genome shotgun (WGS) entry which is preliminary data.</text>
</comment>
<keyword evidence="2" id="KW-1185">Reference proteome</keyword>
<gene>
    <name evidence="1" type="ORF">RRG08_020552</name>
</gene>
<name>A0AAE1DTL3_9GAST</name>
<evidence type="ECO:0000313" key="1">
    <source>
        <dbReference type="EMBL" id="KAK3781860.1"/>
    </source>
</evidence>
<accession>A0AAE1DTL3</accession>
<reference evidence="1" key="1">
    <citation type="journal article" date="2023" name="G3 (Bethesda)">
        <title>A reference genome for the long-term kleptoplast-retaining sea slug Elysia crispata morphotype clarki.</title>
        <authorList>
            <person name="Eastman K.E."/>
            <person name="Pendleton A.L."/>
            <person name="Shaikh M.A."/>
            <person name="Suttiyut T."/>
            <person name="Ogas R."/>
            <person name="Tomko P."/>
            <person name="Gavelis G."/>
            <person name="Widhalm J.R."/>
            <person name="Wisecaver J.H."/>
        </authorList>
    </citation>
    <scope>NUCLEOTIDE SEQUENCE</scope>
    <source>
        <strain evidence="1">ECLA1</strain>
    </source>
</reference>